<name>A0A151N6W3_ALLMI</name>
<sequence length="121" mass="14022">MKAALGNFHKETGAAISGWLKKNGVFPRMEKSQDFPVYKVLPSQRKTDFRVLFIKGKISESIAKMLEEFESNFHRADPKVYSREALATPKEQRINDCWWDFSQDITAQLWILNITKHSSLC</sequence>
<dbReference type="AlphaFoldDB" id="A0A151N6W3"/>
<accession>A0A151N6W3</accession>
<comment type="caution">
    <text evidence="1">The sequence shown here is derived from an EMBL/GenBank/DDBJ whole genome shotgun (WGS) entry which is preliminary data.</text>
</comment>
<keyword evidence="2" id="KW-1185">Reference proteome</keyword>
<gene>
    <name evidence="1" type="ORF">Y1Q_0013047</name>
</gene>
<proteinExistence type="predicted"/>
<organism evidence="1 2">
    <name type="scientific">Alligator mississippiensis</name>
    <name type="common">American alligator</name>
    <dbReference type="NCBI Taxonomy" id="8496"/>
    <lineage>
        <taxon>Eukaryota</taxon>
        <taxon>Metazoa</taxon>
        <taxon>Chordata</taxon>
        <taxon>Craniata</taxon>
        <taxon>Vertebrata</taxon>
        <taxon>Euteleostomi</taxon>
        <taxon>Archelosauria</taxon>
        <taxon>Archosauria</taxon>
        <taxon>Crocodylia</taxon>
        <taxon>Alligatoridae</taxon>
        <taxon>Alligatorinae</taxon>
        <taxon>Alligator</taxon>
    </lineage>
</organism>
<dbReference type="EMBL" id="AKHW03003911">
    <property type="protein sequence ID" value="KYO32536.1"/>
    <property type="molecule type" value="Genomic_DNA"/>
</dbReference>
<evidence type="ECO:0000313" key="2">
    <source>
        <dbReference type="Proteomes" id="UP000050525"/>
    </source>
</evidence>
<dbReference type="Proteomes" id="UP000050525">
    <property type="component" value="Unassembled WGS sequence"/>
</dbReference>
<evidence type="ECO:0000313" key="1">
    <source>
        <dbReference type="EMBL" id="KYO32536.1"/>
    </source>
</evidence>
<protein>
    <submittedName>
        <fullName evidence="1">Uncharacterized protein</fullName>
    </submittedName>
</protein>
<reference evidence="1 2" key="1">
    <citation type="journal article" date="2012" name="Genome Biol.">
        <title>Sequencing three crocodilian genomes to illuminate the evolution of archosaurs and amniotes.</title>
        <authorList>
            <person name="St John J.A."/>
            <person name="Braun E.L."/>
            <person name="Isberg S.R."/>
            <person name="Miles L.G."/>
            <person name="Chong A.Y."/>
            <person name="Gongora J."/>
            <person name="Dalzell P."/>
            <person name="Moran C."/>
            <person name="Bed'hom B."/>
            <person name="Abzhanov A."/>
            <person name="Burgess S.C."/>
            <person name="Cooksey A.M."/>
            <person name="Castoe T.A."/>
            <person name="Crawford N.G."/>
            <person name="Densmore L.D."/>
            <person name="Drew J.C."/>
            <person name="Edwards S.V."/>
            <person name="Faircloth B.C."/>
            <person name="Fujita M.K."/>
            <person name="Greenwold M.J."/>
            <person name="Hoffmann F.G."/>
            <person name="Howard J.M."/>
            <person name="Iguchi T."/>
            <person name="Janes D.E."/>
            <person name="Khan S.Y."/>
            <person name="Kohno S."/>
            <person name="de Koning A.J."/>
            <person name="Lance S.L."/>
            <person name="McCarthy F.M."/>
            <person name="McCormack J.E."/>
            <person name="Merchant M.E."/>
            <person name="Peterson D.G."/>
            <person name="Pollock D.D."/>
            <person name="Pourmand N."/>
            <person name="Raney B.J."/>
            <person name="Roessler K.A."/>
            <person name="Sanford J.R."/>
            <person name="Sawyer R.H."/>
            <person name="Schmidt C.J."/>
            <person name="Triplett E.W."/>
            <person name="Tuberville T.D."/>
            <person name="Venegas-Anaya M."/>
            <person name="Howard J.T."/>
            <person name="Jarvis E.D."/>
            <person name="Guillette L.J.Jr."/>
            <person name="Glenn T.C."/>
            <person name="Green R.E."/>
            <person name="Ray D.A."/>
        </authorList>
    </citation>
    <scope>NUCLEOTIDE SEQUENCE [LARGE SCALE GENOMIC DNA]</scope>
    <source>
        <strain evidence="1">KSC_2009_1</strain>
    </source>
</reference>